<dbReference type="InterPro" id="IPR004794">
    <property type="entry name" value="Eubact_RibD"/>
</dbReference>
<evidence type="ECO:0000256" key="1">
    <source>
        <dbReference type="ARBA" id="ARBA00002151"/>
    </source>
</evidence>
<comment type="similarity">
    <text evidence="5 15">In the C-terminal section; belongs to the HTP reductase family.</text>
</comment>
<evidence type="ECO:0000256" key="16">
    <source>
        <dbReference type="PIRSR" id="PIRSR006769-1"/>
    </source>
</evidence>
<comment type="cofactor">
    <cofactor evidence="15 18">
        <name>Zn(2+)</name>
        <dbReference type="ChEBI" id="CHEBI:29105"/>
    </cofactor>
    <text evidence="15 18">Binds 1 zinc ion.</text>
</comment>
<dbReference type="SUPFAM" id="SSF53597">
    <property type="entry name" value="Dihydrofolate reductase-like"/>
    <property type="match status" value="1"/>
</dbReference>
<feature type="binding site" evidence="17">
    <location>
        <position position="201"/>
    </location>
    <ligand>
        <name>NADP(+)</name>
        <dbReference type="ChEBI" id="CHEBI:58349"/>
    </ligand>
</feature>
<evidence type="ECO:0000313" key="20">
    <source>
        <dbReference type="EMBL" id="MXQ52193.1"/>
    </source>
</evidence>
<keyword evidence="12" id="KW-0511">Multifunctional enzyme</keyword>
<feature type="binding site" evidence="17">
    <location>
        <position position="185"/>
    </location>
    <ligand>
        <name>substrate</name>
    </ligand>
</feature>
<feature type="binding site" evidence="18">
    <location>
        <position position="51"/>
    </location>
    <ligand>
        <name>Zn(2+)</name>
        <dbReference type="ChEBI" id="CHEBI:29105"/>
        <note>catalytic</note>
    </ligand>
</feature>
<keyword evidence="10 15" id="KW-0521">NADP</keyword>
<feature type="binding site" evidence="17">
    <location>
        <position position="169"/>
    </location>
    <ligand>
        <name>NADP(+)</name>
        <dbReference type="ChEBI" id="CHEBI:58349"/>
    </ligand>
</feature>
<dbReference type="InterPro" id="IPR024072">
    <property type="entry name" value="DHFR-like_dom_sf"/>
</dbReference>
<comment type="catalytic activity">
    <reaction evidence="14 15">
        <text>2,5-diamino-6-hydroxy-4-(5-phosphoribosylamino)-pyrimidine + H2O + H(+) = 5-amino-6-(5-phospho-D-ribosylamino)uracil + NH4(+)</text>
        <dbReference type="Rhea" id="RHEA:21868"/>
        <dbReference type="ChEBI" id="CHEBI:15377"/>
        <dbReference type="ChEBI" id="CHEBI:15378"/>
        <dbReference type="ChEBI" id="CHEBI:28938"/>
        <dbReference type="ChEBI" id="CHEBI:58453"/>
        <dbReference type="ChEBI" id="CHEBI:58614"/>
        <dbReference type="EC" id="3.5.4.26"/>
    </reaction>
</comment>
<feature type="binding site" evidence="17">
    <location>
        <position position="197"/>
    </location>
    <ligand>
        <name>NADP(+)</name>
        <dbReference type="ChEBI" id="CHEBI:58349"/>
    </ligand>
</feature>
<feature type="domain" description="CMP/dCMP-type deaminase" evidence="19">
    <location>
        <begin position="2"/>
        <end position="124"/>
    </location>
</feature>
<protein>
    <recommendedName>
        <fullName evidence="15">Riboflavin biosynthesis protein RibD</fullName>
    </recommendedName>
    <domain>
        <recommendedName>
            <fullName evidence="15">Diaminohydroxyphosphoribosylaminopyrimidine deaminase</fullName>
            <shortName evidence="15">DRAP deaminase</shortName>
            <ecNumber evidence="15">3.5.4.26</ecNumber>
        </recommendedName>
        <alternativeName>
            <fullName evidence="15">Riboflavin-specific deaminase</fullName>
        </alternativeName>
    </domain>
    <domain>
        <recommendedName>
            <fullName evidence="15">5-amino-6-(5-phosphoribosylamino)uracil reductase</fullName>
            <ecNumber evidence="15">1.1.1.193</ecNumber>
        </recommendedName>
        <alternativeName>
            <fullName evidence="15">HTP reductase</fullName>
        </alternativeName>
    </domain>
</protein>
<keyword evidence="7 15" id="KW-0479">Metal-binding</keyword>
<proteinExistence type="inferred from homology"/>
<feature type="active site" description="Proton donor" evidence="16">
    <location>
        <position position="53"/>
    </location>
</feature>
<feature type="binding site" evidence="18">
    <location>
        <position position="85"/>
    </location>
    <ligand>
        <name>Zn(2+)</name>
        <dbReference type="ChEBI" id="CHEBI:29105"/>
        <note>catalytic</note>
    </ligand>
</feature>
<evidence type="ECO:0000313" key="21">
    <source>
        <dbReference type="Proteomes" id="UP000430692"/>
    </source>
</evidence>
<feature type="binding site" evidence="17">
    <location>
        <position position="155"/>
    </location>
    <ligand>
        <name>NADP(+)</name>
        <dbReference type="ChEBI" id="CHEBI:58349"/>
    </ligand>
</feature>
<feature type="binding site" evidence="17">
    <location>
        <position position="208"/>
    </location>
    <ligand>
        <name>substrate</name>
    </ligand>
</feature>
<evidence type="ECO:0000256" key="3">
    <source>
        <dbReference type="ARBA" id="ARBA00004910"/>
    </source>
</evidence>
<evidence type="ECO:0000256" key="6">
    <source>
        <dbReference type="ARBA" id="ARBA00022619"/>
    </source>
</evidence>
<dbReference type="EC" id="1.1.1.193" evidence="15"/>
<feature type="binding site" evidence="17">
    <location>
        <position position="294"/>
    </location>
    <ligand>
        <name>substrate</name>
    </ligand>
</feature>
<dbReference type="InterPro" id="IPR002125">
    <property type="entry name" value="CMP_dCMP_dom"/>
</dbReference>
<comment type="similarity">
    <text evidence="4 15">In the N-terminal section; belongs to the cytidine and deoxycytidylate deaminase family.</text>
</comment>
<dbReference type="InterPro" id="IPR016193">
    <property type="entry name" value="Cytidine_deaminase-like"/>
</dbReference>
<dbReference type="GO" id="GO:0008703">
    <property type="term" value="F:5-amino-6-(5-phosphoribosylamino)uracil reductase activity"/>
    <property type="evidence" value="ECO:0007669"/>
    <property type="project" value="UniProtKB-EC"/>
</dbReference>
<evidence type="ECO:0000256" key="9">
    <source>
        <dbReference type="ARBA" id="ARBA00022833"/>
    </source>
</evidence>
<evidence type="ECO:0000256" key="8">
    <source>
        <dbReference type="ARBA" id="ARBA00022801"/>
    </source>
</evidence>
<accession>A0A6I4VMF3</accession>
<gene>
    <name evidence="20" type="primary">ribD</name>
    <name evidence="20" type="ORF">GSM42_00200</name>
</gene>
<dbReference type="NCBIfam" id="TIGR00326">
    <property type="entry name" value="eubact_ribD"/>
    <property type="match status" value="1"/>
</dbReference>
<organism evidence="20 21">
    <name type="scientific">Shimazuella alba</name>
    <dbReference type="NCBI Taxonomy" id="2690964"/>
    <lineage>
        <taxon>Bacteria</taxon>
        <taxon>Bacillati</taxon>
        <taxon>Bacillota</taxon>
        <taxon>Bacilli</taxon>
        <taxon>Bacillales</taxon>
        <taxon>Thermoactinomycetaceae</taxon>
        <taxon>Shimazuella</taxon>
    </lineage>
</organism>
<dbReference type="CDD" id="cd01284">
    <property type="entry name" value="Riboflavin_deaminase-reductase"/>
    <property type="match status" value="1"/>
</dbReference>
<feature type="binding site" evidence="18">
    <location>
        <position position="76"/>
    </location>
    <ligand>
        <name>Zn(2+)</name>
        <dbReference type="ChEBI" id="CHEBI:29105"/>
        <note>catalytic</note>
    </ligand>
</feature>
<evidence type="ECO:0000256" key="17">
    <source>
        <dbReference type="PIRSR" id="PIRSR006769-2"/>
    </source>
</evidence>
<evidence type="ECO:0000256" key="14">
    <source>
        <dbReference type="ARBA" id="ARBA00049886"/>
    </source>
</evidence>
<dbReference type="RefSeq" id="WP_160799247.1">
    <property type="nucleotide sequence ID" value="NZ_WUUL01000001.1"/>
</dbReference>
<sequence length="364" mass="39124">MSNDEQWMSLAIQLAKATAGQTSPNPMVGAVVVKENRLLGSGAHLRAGTPHAEVHALRMAGEEAQGSTIFVTLEPCNHFGRTPPCTEKIIECGVKRVVIGSGDPDKLVAGKGIARLKEAGIEVVEGVLEQECLQLNEAYFYHRRTGMPFVTLKTATTLDGKIATANGDSRWITGEESRAFVHQLRHEQDAILVGANTVIADDPELTTRLPQGDGIHPVRVILDSKLRTPITAKILDISKASTWIFTTDDKDLFKEAAFQEAGVQVISTGRGPKVDITKVLEILGEKGILSLMVEGGSQINASMLRGNHVHKVIAFLAPKFLGGISSPSSIGGESPEKMSEALSLHRVSWNQYGQDVCVTGYLSG</sequence>
<comment type="pathway">
    <text evidence="2 15">Cofactor biosynthesis; riboflavin biosynthesis; 5-amino-6-(D-ribitylamino)uracil from GTP: step 2/4.</text>
</comment>
<keyword evidence="6 15" id="KW-0686">Riboflavin biosynthesis</keyword>
<dbReference type="SUPFAM" id="SSF53927">
    <property type="entry name" value="Cytidine deaminase-like"/>
    <property type="match status" value="1"/>
</dbReference>
<evidence type="ECO:0000256" key="18">
    <source>
        <dbReference type="PIRSR" id="PIRSR006769-3"/>
    </source>
</evidence>
<keyword evidence="21" id="KW-1185">Reference proteome</keyword>
<feature type="binding site" evidence="17">
    <location>
        <position position="171"/>
    </location>
    <ligand>
        <name>NADP(+)</name>
        <dbReference type="ChEBI" id="CHEBI:58349"/>
    </ligand>
</feature>
<name>A0A6I4VMF3_9BACL</name>
<dbReference type="Gene3D" id="3.40.140.10">
    <property type="entry name" value="Cytidine Deaminase, domain 2"/>
    <property type="match status" value="1"/>
</dbReference>
<feature type="binding site" evidence="17">
    <location>
        <begin position="296"/>
        <end position="302"/>
    </location>
    <ligand>
        <name>NADP(+)</name>
        <dbReference type="ChEBI" id="CHEBI:58349"/>
    </ligand>
</feature>
<dbReference type="Pfam" id="PF01872">
    <property type="entry name" value="RibD_C"/>
    <property type="match status" value="1"/>
</dbReference>
<dbReference type="PROSITE" id="PS51747">
    <property type="entry name" value="CYT_DCMP_DEAMINASES_2"/>
    <property type="match status" value="1"/>
</dbReference>
<evidence type="ECO:0000256" key="11">
    <source>
        <dbReference type="ARBA" id="ARBA00023002"/>
    </source>
</evidence>
<comment type="function">
    <text evidence="1 15">Converts 2,5-diamino-6-(ribosylamino)-4(3h)-pyrimidinone 5'-phosphate into 5-amino-6-(ribosylamino)-2,4(1h,3h)-pyrimidinedione 5'-phosphate.</text>
</comment>
<evidence type="ECO:0000256" key="13">
    <source>
        <dbReference type="ARBA" id="ARBA00049861"/>
    </source>
</evidence>
<dbReference type="PANTHER" id="PTHR38011:SF7">
    <property type="entry name" value="2,5-DIAMINO-6-RIBOSYLAMINO-4(3H)-PYRIMIDINONE 5'-PHOSPHATE REDUCTASE"/>
    <property type="match status" value="1"/>
</dbReference>
<evidence type="ECO:0000256" key="5">
    <source>
        <dbReference type="ARBA" id="ARBA00007417"/>
    </source>
</evidence>
<dbReference type="GO" id="GO:0050661">
    <property type="term" value="F:NADP binding"/>
    <property type="evidence" value="ECO:0007669"/>
    <property type="project" value="InterPro"/>
</dbReference>
<comment type="catalytic activity">
    <reaction evidence="13 15">
        <text>5-amino-6-(5-phospho-D-ribitylamino)uracil + NADP(+) = 5-amino-6-(5-phospho-D-ribosylamino)uracil + NADPH + H(+)</text>
        <dbReference type="Rhea" id="RHEA:17845"/>
        <dbReference type="ChEBI" id="CHEBI:15378"/>
        <dbReference type="ChEBI" id="CHEBI:57783"/>
        <dbReference type="ChEBI" id="CHEBI:58349"/>
        <dbReference type="ChEBI" id="CHEBI:58421"/>
        <dbReference type="ChEBI" id="CHEBI:58453"/>
        <dbReference type="EC" id="1.1.1.193"/>
    </reaction>
</comment>
<feature type="binding site" evidence="17">
    <location>
        <position position="205"/>
    </location>
    <ligand>
        <name>substrate</name>
    </ligand>
</feature>
<evidence type="ECO:0000256" key="7">
    <source>
        <dbReference type="ARBA" id="ARBA00022723"/>
    </source>
</evidence>
<evidence type="ECO:0000256" key="15">
    <source>
        <dbReference type="PIRNR" id="PIRNR006769"/>
    </source>
</evidence>
<keyword evidence="11 15" id="KW-0560">Oxidoreductase</keyword>
<comment type="pathway">
    <text evidence="3 15">Cofactor biosynthesis; riboflavin biosynthesis; 5-amino-6-(D-ribitylamino)uracil from GTP: step 3/4.</text>
</comment>
<evidence type="ECO:0000256" key="12">
    <source>
        <dbReference type="ARBA" id="ARBA00023268"/>
    </source>
</evidence>
<dbReference type="GO" id="GO:0009231">
    <property type="term" value="P:riboflavin biosynthetic process"/>
    <property type="evidence" value="ECO:0007669"/>
    <property type="project" value="UniProtKB-UniPathway"/>
</dbReference>
<dbReference type="InterPro" id="IPR016192">
    <property type="entry name" value="APOBEC/CMP_deaminase_Zn-bd"/>
</dbReference>
<dbReference type="PANTHER" id="PTHR38011">
    <property type="entry name" value="DIHYDROFOLATE REDUCTASE FAMILY PROTEIN (AFU_ORTHOLOGUE AFUA_8G06820)"/>
    <property type="match status" value="1"/>
</dbReference>
<dbReference type="GO" id="GO:0008270">
    <property type="term" value="F:zinc ion binding"/>
    <property type="evidence" value="ECO:0007669"/>
    <property type="project" value="InterPro"/>
</dbReference>
<dbReference type="InterPro" id="IPR002734">
    <property type="entry name" value="RibDG_C"/>
</dbReference>
<dbReference type="InterPro" id="IPR050765">
    <property type="entry name" value="Riboflavin_Biosynth_HTPR"/>
</dbReference>
<feature type="binding site" evidence="17">
    <location>
        <position position="224"/>
    </location>
    <ligand>
        <name>NADP(+)</name>
        <dbReference type="ChEBI" id="CHEBI:58349"/>
    </ligand>
</feature>
<dbReference type="GO" id="GO:0008835">
    <property type="term" value="F:diaminohydroxyphosphoribosylaminopyrimidine deaminase activity"/>
    <property type="evidence" value="ECO:0007669"/>
    <property type="project" value="UniProtKB-EC"/>
</dbReference>
<keyword evidence="9 15" id="KW-0862">Zinc</keyword>
<dbReference type="InterPro" id="IPR011549">
    <property type="entry name" value="RibD_C"/>
</dbReference>
<dbReference type="AlphaFoldDB" id="A0A6I4VMF3"/>
<dbReference type="UniPathway" id="UPA00275">
    <property type="reaction ID" value="UER00401"/>
</dbReference>
<dbReference type="Proteomes" id="UP000430692">
    <property type="component" value="Unassembled WGS sequence"/>
</dbReference>
<reference evidence="20 21" key="1">
    <citation type="submission" date="2019-12" db="EMBL/GenBank/DDBJ databases">
        <title>Whole-genome analyses of novel actinobacteria.</title>
        <authorList>
            <person name="Sahin N."/>
            <person name="Saygin H."/>
        </authorList>
    </citation>
    <scope>NUCLEOTIDE SEQUENCE [LARGE SCALE GENOMIC DNA]</scope>
    <source>
        <strain evidence="20 21">KC615</strain>
    </source>
</reference>
<dbReference type="FunFam" id="3.40.140.10:FF:000025">
    <property type="entry name" value="Riboflavin biosynthesis protein RibD"/>
    <property type="match status" value="1"/>
</dbReference>
<dbReference type="PROSITE" id="PS00903">
    <property type="entry name" value="CYT_DCMP_DEAMINASES_1"/>
    <property type="match status" value="1"/>
</dbReference>
<dbReference type="EMBL" id="WUUL01000001">
    <property type="protein sequence ID" value="MXQ52193.1"/>
    <property type="molecule type" value="Genomic_DNA"/>
</dbReference>
<dbReference type="Pfam" id="PF00383">
    <property type="entry name" value="dCMP_cyt_deam_1"/>
    <property type="match status" value="1"/>
</dbReference>
<evidence type="ECO:0000259" key="19">
    <source>
        <dbReference type="PROSITE" id="PS51747"/>
    </source>
</evidence>
<keyword evidence="8 15" id="KW-0378">Hydrolase</keyword>
<comment type="caution">
    <text evidence="20">The sequence shown here is derived from an EMBL/GenBank/DDBJ whole genome shotgun (WGS) entry which is preliminary data.</text>
</comment>
<dbReference type="Gene3D" id="3.40.430.10">
    <property type="entry name" value="Dihydrofolate Reductase, subunit A"/>
    <property type="match status" value="1"/>
</dbReference>
<evidence type="ECO:0000256" key="4">
    <source>
        <dbReference type="ARBA" id="ARBA00005259"/>
    </source>
</evidence>
<dbReference type="NCBIfam" id="TIGR00227">
    <property type="entry name" value="ribD_Cterm"/>
    <property type="match status" value="1"/>
</dbReference>
<dbReference type="PIRSF" id="PIRSF006769">
    <property type="entry name" value="RibD"/>
    <property type="match status" value="1"/>
</dbReference>
<dbReference type="EC" id="3.5.4.26" evidence="15"/>
<evidence type="ECO:0000256" key="2">
    <source>
        <dbReference type="ARBA" id="ARBA00004882"/>
    </source>
</evidence>
<evidence type="ECO:0000256" key="10">
    <source>
        <dbReference type="ARBA" id="ARBA00022857"/>
    </source>
</evidence>